<evidence type="ECO:0000313" key="2">
    <source>
        <dbReference type="EMBL" id="MBO8185076.1"/>
    </source>
</evidence>
<proteinExistence type="predicted"/>
<keyword evidence="1" id="KW-0812">Transmembrane</keyword>
<dbReference type="RefSeq" id="WP_209263897.1">
    <property type="nucleotide sequence ID" value="NZ_JAFFZN010000004.1"/>
</dbReference>
<dbReference type="Proteomes" id="UP001518976">
    <property type="component" value="Unassembled WGS sequence"/>
</dbReference>
<evidence type="ECO:0000256" key="1">
    <source>
        <dbReference type="SAM" id="Phobius"/>
    </source>
</evidence>
<feature type="transmembrane region" description="Helical" evidence="1">
    <location>
        <begin position="161"/>
        <end position="183"/>
    </location>
</feature>
<keyword evidence="3" id="KW-1185">Reference proteome</keyword>
<name>A0ABS3WQA6_9ACTN</name>
<accession>A0ABS3WQA6</accession>
<feature type="transmembrane region" description="Helical" evidence="1">
    <location>
        <begin position="307"/>
        <end position="330"/>
    </location>
</feature>
<evidence type="ECO:0000313" key="3">
    <source>
        <dbReference type="Proteomes" id="UP001518976"/>
    </source>
</evidence>
<comment type="caution">
    <text evidence="2">The sequence shown here is derived from an EMBL/GenBank/DDBJ whole genome shotgun (WGS) entry which is preliminary data.</text>
</comment>
<gene>
    <name evidence="2" type="ORF">JW592_06270</name>
</gene>
<reference evidence="2 3" key="1">
    <citation type="submission" date="2021-02" db="EMBL/GenBank/DDBJ databases">
        <title>Streptomyces spirodelae sp. nov., isolated from duckweed.</title>
        <authorList>
            <person name="Saimee Y."/>
            <person name="Duangmal K."/>
        </authorList>
    </citation>
    <scope>NUCLEOTIDE SEQUENCE [LARGE SCALE GENOMIC DNA]</scope>
    <source>
        <strain evidence="2 3">DW4-2</strain>
    </source>
</reference>
<feature type="transmembrane region" description="Helical" evidence="1">
    <location>
        <begin position="262"/>
        <end position="287"/>
    </location>
</feature>
<feature type="transmembrane region" description="Helical" evidence="1">
    <location>
        <begin position="105"/>
        <end position="127"/>
    </location>
</feature>
<feature type="transmembrane region" description="Helical" evidence="1">
    <location>
        <begin position="52"/>
        <end position="75"/>
    </location>
</feature>
<dbReference type="EMBL" id="JAFFZN010000004">
    <property type="protein sequence ID" value="MBO8185076.1"/>
    <property type="molecule type" value="Genomic_DNA"/>
</dbReference>
<sequence length="352" mass="37878">MTNGTVDDDDGARGTATCAERPIGEYESAQRGIVRTTFTVLRRNRRHLLRQTACVTGLAALGGLLVTTVAFLVAWPVFAQIRSDAAVARQMEDSFAPDGSLVDELWLIALAGLPLLILLLHLGCAALQTASARAASAEPGGGLRTQSGGRSIARPRARFRAVLGVYLLRGVCVWAPLVAGVLVEQYFTTTMFREHTVIVPKWQYPNGFALLRYGPPLLGLVITLVLRFSWALAPAAAALEGLPPFAALRRSWSLVWARAAGWLRTVAVTLPLGVLTVGMYVLLHLAARPLRSRTVSLFLEWGPDNTYGAYVAGLLAPIAVALLLTGALTLPPAHTALTVLHQRLVQLRERAT</sequence>
<keyword evidence="1" id="KW-1133">Transmembrane helix</keyword>
<evidence type="ECO:0008006" key="4">
    <source>
        <dbReference type="Google" id="ProtNLM"/>
    </source>
</evidence>
<organism evidence="2 3">
    <name type="scientific">Streptomyces spirodelae</name>
    <dbReference type="NCBI Taxonomy" id="2812904"/>
    <lineage>
        <taxon>Bacteria</taxon>
        <taxon>Bacillati</taxon>
        <taxon>Actinomycetota</taxon>
        <taxon>Actinomycetes</taxon>
        <taxon>Kitasatosporales</taxon>
        <taxon>Streptomycetaceae</taxon>
        <taxon>Streptomyces</taxon>
    </lineage>
</organism>
<keyword evidence="1" id="KW-0472">Membrane</keyword>
<protein>
    <recommendedName>
        <fullName evidence="4">Integral membrane protein</fullName>
    </recommendedName>
</protein>
<feature type="transmembrane region" description="Helical" evidence="1">
    <location>
        <begin position="217"/>
        <end position="242"/>
    </location>
</feature>